<feature type="domain" description="Macro" evidence="1">
    <location>
        <begin position="25"/>
        <end position="209"/>
    </location>
</feature>
<dbReference type="PANTHER" id="PTHR11106:SF27">
    <property type="entry name" value="MACRO DOMAIN-CONTAINING PROTEIN"/>
    <property type="match status" value="1"/>
</dbReference>
<evidence type="ECO:0000313" key="2">
    <source>
        <dbReference type="EMBL" id="VDK57019.1"/>
    </source>
</evidence>
<keyword evidence="3" id="KW-1185">Reference proteome</keyword>
<dbReference type="InterPro" id="IPR002589">
    <property type="entry name" value="Macro_dom"/>
</dbReference>
<reference evidence="4" key="1">
    <citation type="submission" date="2017-02" db="UniProtKB">
        <authorList>
            <consortium name="WormBaseParasite"/>
        </authorList>
    </citation>
    <scope>IDENTIFICATION</scope>
</reference>
<dbReference type="Proteomes" id="UP000267096">
    <property type="component" value="Unassembled WGS sequence"/>
</dbReference>
<dbReference type="CDD" id="cd02908">
    <property type="entry name" value="Macro_OAADPr_deacetylase"/>
    <property type="match status" value="1"/>
</dbReference>
<dbReference type="OrthoDB" id="6133115at2759"/>
<dbReference type="AlphaFoldDB" id="A0A0M3K716"/>
<evidence type="ECO:0000259" key="1">
    <source>
        <dbReference type="PROSITE" id="PS51154"/>
    </source>
</evidence>
<dbReference type="GO" id="GO:0006974">
    <property type="term" value="P:DNA damage response"/>
    <property type="evidence" value="ECO:0007669"/>
    <property type="project" value="TreeGrafter"/>
</dbReference>
<evidence type="ECO:0000313" key="3">
    <source>
        <dbReference type="Proteomes" id="UP000267096"/>
    </source>
</evidence>
<accession>A0A0M3K716</accession>
<dbReference type="WBParaSite" id="ASIM_0001675701-mRNA-1">
    <property type="protein sequence ID" value="ASIM_0001675701-mRNA-1"/>
    <property type="gene ID" value="ASIM_0001675701"/>
</dbReference>
<name>A0A0M3K716_ANISI</name>
<organism evidence="4">
    <name type="scientific">Anisakis simplex</name>
    <name type="common">Herring worm</name>
    <dbReference type="NCBI Taxonomy" id="6269"/>
    <lineage>
        <taxon>Eukaryota</taxon>
        <taxon>Metazoa</taxon>
        <taxon>Ecdysozoa</taxon>
        <taxon>Nematoda</taxon>
        <taxon>Chromadorea</taxon>
        <taxon>Rhabditida</taxon>
        <taxon>Spirurina</taxon>
        <taxon>Ascaridomorpha</taxon>
        <taxon>Ascaridoidea</taxon>
        <taxon>Anisakidae</taxon>
        <taxon>Anisakis</taxon>
        <taxon>Anisakis simplex complex</taxon>
    </lineage>
</organism>
<dbReference type="GO" id="GO:0140291">
    <property type="term" value="P:peptidyl-glutamate ADP-deribosylation"/>
    <property type="evidence" value="ECO:0007669"/>
    <property type="project" value="TreeGrafter"/>
</dbReference>
<dbReference type="SMART" id="SM00506">
    <property type="entry name" value="A1pp"/>
    <property type="match status" value="1"/>
</dbReference>
<dbReference type="Pfam" id="PF01661">
    <property type="entry name" value="Macro"/>
    <property type="match status" value="1"/>
</dbReference>
<reference evidence="2 3" key="2">
    <citation type="submission" date="2018-11" db="EMBL/GenBank/DDBJ databases">
        <authorList>
            <consortium name="Pathogen Informatics"/>
        </authorList>
    </citation>
    <scope>NUCLEOTIDE SEQUENCE [LARGE SCALE GENOMIC DNA]</scope>
</reference>
<gene>
    <name evidence="2" type="ORF">ASIM_LOCUS16164</name>
</gene>
<dbReference type="PANTHER" id="PTHR11106">
    <property type="entry name" value="GANGLIOSIDE INDUCED DIFFERENTIATION ASSOCIATED PROTEIN 2-RELATED"/>
    <property type="match status" value="1"/>
</dbReference>
<dbReference type="InterPro" id="IPR043472">
    <property type="entry name" value="Macro_dom-like"/>
</dbReference>
<dbReference type="GO" id="GO:0042278">
    <property type="term" value="P:purine nucleoside metabolic process"/>
    <property type="evidence" value="ECO:0007669"/>
    <property type="project" value="TreeGrafter"/>
</dbReference>
<dbReference type="GO" id="GO:0140293">
    <property type="term" value="F:ADP-ribosylglutamate hydrolase activity"/>
    <property type="evidence" value="ECO:0007669"/>
    <property type="project" value="TreeGrafter"/>
</dbReference>
<evidence type="ECO:0000313" key="4">
    <source>
        <dbReference type="WBParaSite" id="ASIM_0001675701-mRNA-1"/>
    </source>
</evidence>
<proteinExistence type="predicted"/>
<dbReference type="EMBL" id="UYRR01032861">
    <property type="protein sequence ID" value="VDK57019.1"/>
    <property type="molecule type" value="Genomic_DNA"/>
</dbReference>
<sequence>MHYSMASRSNEAFTRLDQIPTFAEKANLKNPEKTSTKVCVWQGDITRLQVDAIVNAANHSLLGGGGVDGAIHRAAGRGLYEECKTLNGCKTGEAKITAAHNIKHIKKIIHTVGPQVHGLLNTTHEDQLKSCYLQSLALAVENNLRSIAFPCISTGIYGYPNERACPTVLNLIKSWLLEDSNIDKMDRIVFCVFLDDDVQIYTKNLPKVFGESTS</sequence>
<dbReference type="SUPFAM" id="SSF52949">
    <property type="entry name" value="Macro domain-like"/>
    <property type="match status" value="1"/>
</dbReference>
<dbReference type="GO" id="GO:0005654">
    <property type="term" value="C:nucleoplasm"/>
    <property type="evidence" value="ECO:0007669"/>
    <property type="project" value="TreeGrafter"/>
</dbReference>
<protein>
    <submittedName>
        <fullName evidence="4">O-acetyl-ADP-ribose deacetylase MACROD2 (inferred by orthology to a human protein)</fullName>
    </submittedName>
</protein>
<dbReference type="PROSITE" id="PS51154">
    <property type="entry name" value="MACRO"/>
    <property type="match status" value="1"/>
</dbReference>
<dbReference type="Gene3D" id="3.40.220.10">
    <property type="entry name" value="Leucine Aminopeptidase, subunit E, domain 1"/>
    <property type="match status" value="1"/>
</dbReference>